<dbReference type="Gene3D" id="3.20.20.190">
    <property type="entry name" value="Phosphatidylinositol (PI) phosphodiesterase"/>
    <property type="match status" value="1"/>
</dbReference>
<feature type="transmembrane region" description="Helical" evidence="1">
    <location>
        <begin position="274"/>
        <end position="297"/>
    </location>
</feature>
<dbReference type="GO" id="GO:0008081">
    <property type="term" value="F:phosphoric diester hydrolase activity"/>
    <property type="evidence" value="ECO:0007669"/>
    <property type="project" value="InterPro"/>
</dbReference>
<sequence>MGTGAGRRQAGRLAAWVLAVLSLAVVIATATARSTVLDAGFYRSVLDDQHAYTRLYDQILVDPQVSPVTRDLLGRLPVPEAAVTSNLKTVLPPETLRALTNEQIGHLVAHLRGDEDPLRLSVDVRPLAANLTDLSQVYFGDLVASLQESPEPDFAAFRTELQQAVNRLTTGRTPVRLPSLSLTPEQVSTAADTLLRAVPESERSAMRPDVEVALADGDVAGALAAVGPAVFSDRTRAAAADLRKVADGGTWNIAADLGPGSVDALDRARAVTRLALGVVEPLAVLVAVAALTALWFTGPRSVPVRLRQLGWALGAGGLTAAAGSLVLGLMTGRTVLETPQSWPESVARLVDDVQTAAIDRLLTAALTTALVPLLVGALLVGLARLMERRPDPFTTRRARTVPALGATAVALAGVALVPLAFTGQDARVCQGSTRLCDLPYDELAQLTSHNAMSTTADRFIGPLQDPGITGQLNDGVRALQIDTYHWERPEDVTERLKESDIPPEAQRFVQDAVNRFNPAREGLWLCHSVCRAGALELVPTLRELGDWLRAHPTEILTLIVQDDISGTETAHAVEQAGLTDLLYTPDDDPRQPWPTLGDMIDDGHRLVVFAERADGPAPWYRNFYRYGMETPFAFRSEQQMNCAPHRGGTDKRLFLLNHFITIDGGSRLDAGQVNRRQDVLDRVHTCERERGRPVNFVAVDYTTIGDAGGAVDALNAERVQGR</sequence>
<gene>
    <name evidence="2" type="ORF">AB5J56_43495</name>
</gene>
<accession>A0AB39PL86</accession>
<evidence type="ECO:0000256" key="1">
    <source>
        <dbReference type="SAM" id="Phobius"/>
    </source>
</evidence>
<dbReference type="PANTHER" id="PTHR13593:SF140">
    <property type="entry name" value="PLC-LIKE PHOSPHODIESTERASE"/>
    <property type="match status" value="1"/>
</dbReference>
<name>A0AB39PL86_9ACTN</name>
<dbReference type="CDD" id="cd08588">
    <property type="entry name" value="PI-PLCc_At5g67130_like"/>
    <property type="match status" value="1"/>
</dbReference>
<proteinExistence type="predicted"/>
<evidence type="ECO:0000313" key="2">
    <source>
        <dbReference type="EMBL" id="XDQ31154.1"/>
    </source>
</evidence>
<dbReference type="SUPFAM" id="SSF51695">
    <property type="entry name" value="PLC-like phosphodiesterases"/>
    <property type="match status" value="1"/>
</dbReference>
<reference evidence="2" key="1">
    <citation type="submission" date="2024-07" db="EMBL/GenBank/DDBJ databases">
        <authorList>
            <person name="Yu S.T."/>
        </authorList>
    </citation>
    <scope>NUCLEOTIDE SEQUENCE</scope>
    <source>
        <strain evidence="2">R21</strain>
    </source>
</reference>
<keyword evidence="1" id="KW-0812">Transmembrane</keyword>
<feature type="transmembrane region" description="Helical" evidence="1">
    <location>
        <begin position="403"/>
        <end position="421"/>
    </location>
</feature>
<dbReference type="InterPro" id="IPR017946">
    <property type="entry name" value="PLC-like_Pdiesterase_TIM-brl"/>
</dbReference>
<protein>
    <submittedName>
        <fullName evidence="2">PI-PLC domain-containing protein</fullName>
    </submittedName>
</protein>
<dbReference type="GO" id="GO:0006629">
    <property type="term" value="P:lipid metabolic process"/>
    <property type="evidence" value="ECO:0007669"/>
    <property type="project" value="InterPro"/>
</dbReference>
<dbReference type="RefSeq" id="WP_369241785.1">
    <property type="nucleotide sequence ID" value="NZ_CP163435.1"/>
</dbReference>
<dbReference type="PANTHER" id="PTHR13593">
    <property type="match status" value="1"/>
</dbReference>
<dbReference type="AlphaFoldDB" id="A0AB39PL86"/>
<keyword evidence="1" id="KW-0472">Membrane</keyword>
<dbReference type="InterPro" id="IPR051057">
    <property type="entry name" value="PI-PLC_domain"/>
</dbReference>
<feature type="transmembrane region" description="Helical" evidence="1">
    <location>
        <begin position="309"/>
        <end position="330"/>
    </location>
</feature>
<organism evidence="2">
    <name type="scientific">Streptomyces sp. R21</name>
    <dbReference type="NCBI Taxonomy" id="3238627"/>
    <lineage>
        <taxon>Bacteria</taxon>
        <taxon>Bacillati</taxon>
        <taxon>Actinomycetota</taxon>
        <taxon>Actinomycetes</taxon>
        <taxon>Kitasatosporales</taxon>
        <taxon>Streptomycetaceae</taxon>
        <taxon>Streptomyces</taxon>
    </lineage>
</organism>
<dbReference type="EMBL" id="CP163435">
    <property type="protein sequence ID" value="XDQ31154.1"/>
    <property type="molecule type" value="Genomic_DNA"/>
</dbReference>
<feature type="transmembrane region" description="Helical" evidence="1">
    <location>
        <begin position="361"/>
        <end position="382"/>
    </location>
</feature>
<keyword evidence="1" id="KW-1133">Transmembrane helix</keyword>
<dbReference type="Pfam" id="PF26146">
    <property type="entry name" value="PI-PLC_X"/>
    <property type="match status" value="1"/>
</dbReference>